<keyword evidence="3" id="KW-1185">Reference proteome</keyword>
<dbReference type="Pfam" id="PF00078">
    <property type="entry name" value="RVT_1"/>
    <property type="match status" value="1"/>
</dbReference>
<dbReference type="Gene3D" id="3.10.10.10">
    <property type="entry name" value="HIV Type 1 Reverse Transcriptase, subunit A, domain 1"/>
    <property type="match status" value="1"/>
</dbReference>
<dbReference type="Gene3D" id="3.30.70.270">
    <property type="match status" value="1"/>
</dbReference>
<dbReference type="InterPro" id="IPR043128">
    <property type="entry name" value="Rev_trsase/Diguanyl_cyclase"/>
</dbReference>
<protein>
    <recommendedName>
        <fullName evidence="1">Reverse transcriptase domain-containing protein</fullName>
    </recommendedName>
</protein>
<name>A0AAV1L1R7_9NEOP</name>
<dbReference type="PANTHER" id="PTHR47331">
    <property type="entry name" value="PHD-TYPE DOMAIN-CONTAINING PROTEIN"/>
    <property type="match status" value="1"/>
</dbReference>
<accession>A0AAV1L1R7</accession>
<dbReference type="InterPro" id="IPR043502">
    <property type="entry name" value="DNA/RNA_pol_sf"/>
</dbReference>
<gene>
    <name evidence="2" type="ORF">PARMNEM_LOCUS8682</name>
</gene>
<proteinExistence type="predicted"/>
<dbReference type="EMBL" id="CAVLGL010000082">
    <property type="protein sequence ID" value="CAK1587986.1"/>
    <property type="molecule type" value="Genomic_DNA"/>
</dbReference>
<dbReference type="AlphaFoldDB" id="A0AAV1L1R7"/>
<dbReference type="GO" id="GO:0071897">
    <property type="term" value="P:DNA biosynthetic process"/>
    <property type="evidence" value="ECO:0007669"/>
    <property type="project" value="UniProtKB-ARBA"/>
</dbReference>
<evidence type="ECO:0000313" key="3">
    <source>
        <dbReference type="Proteomes" id="UP001314205"/>
    </source>
</evidence>
<dbReference type="SUPFAM" id="SSF56672">
    <property type="entry name" value="DNA/RNA polymerases"/>
    <property type="match status" value="1"/>
</dbReference>
<reference evidence="2 3" key="1">
    <citation type="submission" date="2023-11" db="EMBL/GenBank/DDBJ databases">
        <authorList>
            <person name="Hedman E."/>
            <person name="Englund M."/>
            <person name="Stromberg M."/>
            <person name="Nyberg Akerstrom W."/>
            <person name="Nylinder S."/>
            <person name="Jareborg N."/>
            <person name="Kallberg Y."/>
            <person name="Kronander E."/>
        </authorList>
    </citation>
    <scope>NUCLEOTIDE SEQUENCE [LARGE SCALE GENOMIC DNA]</scope>
</reference>
<feature type="domain" description="Reverse transcriptase" evidence="1">
    <location>
        <begin position="57"/>
        <end position="185"/>
    </location>
</feature>
<comment type="caution">
    <text evidence="2">The sequence shown here is derived from an EMBL/GenBank/DDBJ whole genome shotgun (WGS) entry which is preliminary data.</text>
</comment>
<organism evidence="2 3">
    <name type="scientific">Parnassius mnemosyne</name>
    <name type="common">clouded apollo</name>
    <dbReference type="NCBI Taxonomy" id="213953"/>
    <lineage>
        <taxon>Eukaryota</taxon>
        <taxon>Metazoa</taxon>
        <taxon>Ecdysozoa</taxon>
        <taxon>Arthropoda</taxon>
        <taxon>Hexapoda</taxon>
        <taxon>Insecta</taxon>
        <taxon>Pterygota</taxon>
        <taxon>Neoptera</taxon>
        <taxon>Endopterygota</taxon>
        <taxon>Lepidoptera</taxon>
        <taxon>Glossata</taxon>
        <taxon>Ditrysia</taxon>
        <taxon>Papilionoidea</taxon>
        <taxon>Papilionidae</taxon>
        <taxon>Parnassiinae</taxon>
        <taxon>Parnassini</taxon>
        <taxon>Parnassius</taxon>
        <taxon>Driopa</taxon>
    </lineage>
</organism>
<sequence>MALTNEDDSNRIFLPHHAVIREDKDTTKLRVVFDASARGSKGQSLNDTLLTGPVIQDDLRTLITKWRQHKIALISDITKMYRQILVQKKDTYYQCIVWRDNPNENCRFYRLLTVTFGTACAPYLAVRTLVKVADDESDKYPEAAEIVKTSFYMDDLMTGANTEKQAIAIYEQVNKLLESAGFILQKWSSNSENLLQIIQQNKETYNHSR</sequence>
<evidence type="ECO:0000313" key="2">
    <source>
        <dbReference type="EMBL" id="CAK1587986.1"/>
    </source>
</evidence>
<evidence type="ECO:0000259" key="1">
    <source>
        <dbReference type="Pfam" id="PF00078"/>
    </source>
</evidence>
<dbReference type="InterPro" id="IPR000477">
    <property type="entry name" value="RT_dom"/>
</dbReference>
<dbReference type="Proteomes" id="UP001314205">
    <property type="component" value="Unassembled WGS sequence"/>
</dbReference>